<accession>A0AAV7N4Y9</accession>
<dbReference type="EMBL" id="JANPWB010000013">
    <property type="protein sequence ID" value="KAJ1108253.1"/>
    <property type="molecule type" value="Genomic_DNA"/>
</dbReference>
<evidence type="ECO:0000256" key="1">
    <source>
        <dbReference type="SAM" id="MobiDB-lite"/>
    </source>
</evidence>
<organism evidence="2 3">
    <name type="scientific">Pleurodeles waltl</name>
    <name type="common">Iberian ribbed newt</name>
    <dbReference type="NCBI Taxonomy" id="8319"/>
    <lineage>
        <taxon>Eukaryota</taxon>
        <taxon>Metazoa</taxon>
        <taxon>Chordata</taxon>
        <taxon>Craniata</taxon>
        <taxon>Vertebrata</taxon>
        <taxon>Euteleostomi</taxon>
        <taxon>Amphibia</taxon>
        <taxon>Batrachia</taxon>
        <taxon>Caudata</taxon>
        <taxon>Salamandroidea</taxon>
        <taxon>Salamandridae</taxon>
        <taxon>Pleurodelinae</taxon>
        <taxon>Pleurodeles</taxon>
    </lineage>
</organism>
<protein>
    <submittedName>
        <fullName evidence="2">Uncharacterized protein</fullName>
    </submittedName>
</protein>
<evidence type="ECO:0000313" key="3">
    <source>
        <dbReference type="Proteomes" id="UP001066276"/>
    </source>
</evidence>
<gene>
    <name evidence="2" type="ORF">NDU88_005633</name>
</gene>
<evidence type="ECO:0000313" key="2">
    <source>
        <dbReference type="EMBL" id="KAJ1108253.1"/>
    </source>
</evidence>
<dbReference type="AlphaFoldDB" id="A0AAV7N4Y9"/>
<comment type="caution">
    <text evidence="2">The sequence shown here is derived from an EMBL/GenBank/DDBJ whole genome shotgun (WGS) entry which is preliminary data.</text>
</comment>
<keyword evidence="3" id="KW-1185">Reference proteome</keyword>
<sequence>MRKLFRLFLFSKSTNLFLKEGDLRLKKRDYINSISESGMPTERRSRNRQWPFDEDESTTHEVNSNNKLTLILIPRNSVYSLHFWRRGQQALFWIHRTRMGMPVFVKRVHHASSVFGKAFK</sequence>
<reference evidence="2" key="1">
    <citation type="journal article" date="2022" name="bioRxiv">
        <title>Sequencing and chromosome-scale assembly of the giantPleurodeles waltlgenome.</title>
        <authorList>
            <person name="Brown T."/>
            <person name="Elewa A."/>
            <person name="Iarovenko S."/>
            <person name="Subramanian E."/>
            <person name="Araus A.J."/>
            <person name="Petzold A."/>
            <person name="Susuki M."/>
            <person name="Suzuki K.-i.T."/>
            <person name="Hayashi T."/>
            <person name="Toyoda A."/>
            <person name="Oliveira C."/>
            <person name="Osipova E."/>
            <person name="Leigh N.D."/>
            <person name="Simon A."/>
            <person name="Yun M.H."/>
        </authorList>
    </citation>
    <scope>NUCLEOTIDE SEQUENCE</scope>
    <source>
        <strain evidence="2">20211129_DDA</strain>
        <tissue evidence="2">Liver</tissue>
    </source>
</reference>
<dbReference type="Proteomes" id="UP001066276">
    <property type="component" value="Chromosome 9"/>
</dbReference>
<proteinExistence type="predicted"/>
<feature type="region of interest" description="Disordered" evidence="1">
    <location>
        <begin position="36"/>
        <end position="60"/>
    </location>
</feature>
<name>A0AAV7N4Y9_PLEWA</name>